<dbReference type="Proteomes" id="UP000199462">
    <property type="component" value="Unassembled WGS sequence"/>
</dbReference>
<feature type="chain" id="PRO_5011613348" evidence="1">
    <location>
        <begin position="22"/>
        <end position="177"/>
    </location>
</feature>
<feature type="signal peptide" evidence="1">
    <location>
        <begin position="1"/>
        <end position="21"/>
    </location>
</feature>
<dbReference type="AlphaFoldDB" id="A0A1I6HSK2"/>
<evidence type="ECO:0000313" key="3">
    <source>
        <dbReference type="Proteomes" id="UP000199462"/>
    </source>
</evidence>
<proteinExistence type="predicted"/>
<protein>
    <submittedName>
        <fullName evidence="2">Uncharacterized protein</fullName>
    </submittedName>
</protein>
<dbReference type="STRING" id="440514.SAMN04488010_0693"/>
<dbReference type="RefSeq" id="WP_091901462.1">
    <property type="nucleotide sequence ID" value="NZ_FOYX01000001.1"/>
</dbReference>
<organism evidence="2 3">
    <name type="scientific">Maribacter stanieri</name>
    <dbReference type="NCBI Taxonomy" id="440514"/>
    <lineage>
        <taxon>Bacteria</taxon>
        <taxon>Pseudomonadati</taxon>
        <taxon>Bacteroidota</taxon>
        <taxon>Flavobacteriia</taxon>
        <taxon>Flavobacteriales</taxon>
        <taxon>Flavobacteriaceae</taxon>
        <taxon>Maribacter</taxon>
    </lineage>
</organism>
<keyword evidence="3" id="KW-1185">Reference proteome</keyword>
<reference evidence="3" key="1">
    <citation type="submission" date="2016-10" db="EMBL/GenBank/DDBJ databases">
        <authorList>
            <person name="Varghese N."/>
            <person name="Submissions S."/>
        </authorList>
    </citation>
    <scope>NUCLEOTIDE SEQUENCE [LARGE SCALE GENOMIC DNA]</scope>
    <source>
        <strain evidence="3">DSM 19891</strain>
    </source>
</reference>
<gene>
    <name evidence="2" type="ORF">SAMN04488010_0693</name>
</gene>
<dbReference type="EMBL" id="FOYX01000001">
    <property type="protein sequence ID" value="SFR57377.1"/>
    <property type="molecule type" value="Genomic_DNA"/>
</dbReference>
<evidence type="ECO:0000313" key="2">
    <source>
        <dbReference type="EMBL" id="SFR57377.1"/>
    </source>
</evidence>
<accession>A0A1I6HSK2</accession>
<keyword evidence="1" id="KW-0732">Signal</keyword>
<sequence>MLRYYLLLPFILSCLPTTVYGLANDTNTTTIECDENGCKGTYYGSEFINGSDVAHQFSNTMSHKVGDKLKEYYNKGLYTKVDFASIKMTTLGMGSGMVTHKLLIPFISVTEPCDAFTSFDHVGDWNHAPLLAIRKKELSNVLLPDDELHISDLKTTPEGLQEYWIQWRNKATQANCK</sequence>
<name>A0A1I6HSK2_9FLAO</name>
<evidence type="ECO:0000256" key="1">
    <source>
        <dbReference type="SAM" id="SignalP"/>
    </source>
</evidence>